<dbReference type="AlphaFoldDB" id="A0A4Y9XTB7"/>
<accession>A0A4Y9XTB7</accession>
<proteinExistence type="predicted"/>
<name>A0A4Y9XTB7_9AGAM</name>
<dbReference type="Proteomes" id="UP000298327">
    <property type="component" value="Unassembled WGS sequence"/>
</dbReference>
<organism evidence="1 2">
    <name type="scientific">Dentipellis fragilis</name>
    <dbReference type="NCBI Taxonomy" id="205917"/>
    <lineage>
        <taxon>Eukaryota</taxon>
        <taxon>Fungi</taxon>
        <taxon>Dikarya</taxon>
        <taxon>Basidiomycota</taxon>
        <taxon>Agaricomycotina</taxon>
        <taxon>Agaricomycetes</taxon>
        <taxon>Russulales</taxon>
        <taxon>Hericiaceae</taxon>
        <taxon>Dentipellis</taxon>
    </lineage>
</organism>
<protein>
    <submittedName>
        <fullName evidence="1">Uncharacterized protein</fullName>
    </submittedName>
</protein>
<gene>
    <name evidence="1" type="ORF">EVG20_g10184</name>
</gene>
<dbReference type="EMBL" id="SEOQ01001173">
    <property type="protein sequence ID" value="TFY53295.1"/>
    <property type="molecule type" value="Genomic_DNA"/>
</dbReference>
<keyword evidence="2" id="KW-1185">Reference proteome</keyword>
<evidence type="ECO:0000313" key="2">
    <source>
        <dbReference type="Proteomes" id="UP000298327"/>
    </source>
</evidence>
<sequence length="167" mass="17994">MHISADCASPNVSFSPLSNGANSTWMSVFLPTQGFNAARMHFAHLIYYSSRHPFADRRALDVPALSSFSRLRLPCRVLFGTYSPTHSSSAAAHRISSTTPVVYALRVEQAITGRASNQHACAISASPRMPTTFPPPMGSSPCAVAPLASSRPAPHSRWFEFGDSGIM</sequence>
<evidence type="ECO:0000313" key="1">
    <source>
        <dbReference type="EMBL" id="TFY53295.1"/>
    </source>
</evidence>
<reference evidence="1 2" key="1">
    <citation type="submission" date="2019-02" db="EMBL/GenBank/DDBJ databases">
        <title>Genome sequencing of the rare red list fungi Dentipellis fragilis.</title>
        <authorList>
            <person name="Buettner E."/>
            <person name="Kellner H."/>
        </authorList>
    </citation>
    <scope>NUCLEOTIDE SEQUENCE [LARGE SCALE GENOMIC DNA]</scope>
    <source>
        <strain evidence="1 2">DSM 105465</strain>
    </source>
</reference>
<comment type="caution">
    <text evidence="1">The sequence shown here is derived from an EMBL/GenBank/DDBJ whole genome shotgun (WGS) entry which is preliminary data.</text>
</comment>